<dbReference type="Proteomes" id="UP000653305">
    <property type="component" value="Unassembled WGS sequence"/>
</dbReference>
<sequence>MLRAKRGFSWVPCAEKSSDLKSPTSVLENEAVENPRAEELGFFRGVQIVDENGFFMGDFSKLDDLSICADEHGVILA</sequence>
<dbReference type="OrthoDB" id="885920at2759"/>
<keyword evidence="2" id="KW-1185">Reference proteome</keyword>
<evidence type="ECO:0000313" key="1">
    <source>
        <dbReference type="EMBL" id="GFP84114.1"/>
    </source>
</evidence>
<gene>
    <name evidence="1" type="ORF">PHJA_000555000</name>
</gene>
<evidence type="ECO:0000313" key="2">
    <source>
        <dbReference type="Proteomes" id="UP000653305"/>
    </source>
</evidence>
<reference evidence="1" key="1">
    <citation type="submission" date="2020-07" db="EMBL/GenBank/DDBJ databases">
        <title>Ethylene signaling mediates host invasion by parasitic plants.</title>
        <authorList>
            <person name="Yoshida S."/>
        </authorList>
    </citation>
    <scope>NUCLEOTIDE SEQUENCE</scope>
    <source>
        <strain evidence="1">Okayama</strain>
    </source>
</reference>
<organism evidence="1 2">
    <name type="scientific">Phtheirospermum japonicum</name>
    <dbReference type="NCBI Taxonomy" id="374723"/>
    <lineage>
        <taxon>Eukaryota</taxon>
        <taxon>Viridiplantae</taxon>
        <taxon>Streptophyta</taxon>
        <taxon>Embryophyta</taxon>
        <taxon>Tracheophyta</taxon>
        <taxon>Spermatophyta</taxon>
        <taxon>Magnoliopsida</taxon>
        <taxon>eudicotyledons</taxon>
        <taxon>Gunneridae</taxon>
        <taxon>Pentapetalae</taxon>
        <taxon>asterids</taxon>
        <taxon>lamiids</taxon>
        <taxon>Lamiales</taxon>
        <taxon>Orobanchaceae</taxon>
        <taxon>Orobanchaceae incertae sedis</taxon>
        <taxon>Phtheirospermum</taxon>
    </lineage>
</organism>
<dbReference type="EMBL" id="BMAC01000078">
    <property type="protein sequence ID" value="GFP84114.1"/>
    <property type="molecule type" value="Genomic_DNA"/>
</dbReference>
<name>A0A830BH78_9LAMI</name>
<dbReference type="AlphaFoldDB" id="A0A830BH78"/>
<comment type="caution">
    <text evidence="1">The sequence shown here is derived from an EMBL/GenBank/DDBJ whole genome shotgun (WGS) entry which is preliminary data.</text>
</comment>
<protein>
    <submittedName>
        <fullName evidence="1">Uncharacterized protein</fullName>
    </submittedName>
</protein>
<accession>A0A830BH78</accession>
<proteinExistence type="predicted"/>